<feature type="transmembrane region" description="Helical" evidence="1">
    <location>
        <begin position="42"/>
        <end position="62"/>
    </location>
</feature>
<reference evidence="2 3" key="1">
    <citation type="journal article" date="2012" name="J. Bacteriol.">
        <title>Complete Genome Sequence of Borrelia crocidurae.</title>
        <authorList>
            <person name="Elbir H."/>
            <person name="Gimenez G."/>
            <person name="Robert C."/>
            <person name="Bergstrom S."/>
            <person name="Cutler S."/>
            <person name="Raoult D."/>
            <person name="Drancourt M."/>
        </authorList>
    </citation>
    <scope>NUCLEOTIDE SEQUENCE [LARGE SCALE GENOMIC DNA]</scope>
    <source>
        <strain evidence="2 3">Achema</strain>
        <plasmid evidence="3">unnamed1</plasmid>
    </source>
</reference>
<keyword evidence="1" id="KW-0472">Membrane</keyword>
<evidence type="ECO:0000313" key="3">
    <source>
        <dbReference type="Proteomes" id="UP000005212"/>
    </source>
</evidence>
<evidence type="ECO:0000256" key="1">
    <source>
        <dbReference type="SAM" id="Phobius"/>
    </source>
</evidence>
<sequence>MYKVKDVNKGENFNSINRVMREIYSELNFEYILLYRVSNKDIFLSLFIYSIFNFIFCSFIKLF</sequence>
<reference evidence="3" key="2">
    <citation type="submission" date="2012-03" db="EMBL/GenBank/DDBJ databases">
        <title>Complete genome sequence of Borrelia crocidurae.</title>
        <authorList>
            <person name="Elbir H."/>
            <person name="Gimenez G."/>
            <person name="Robert C."/>
            <person name="Raoult D."/>
            <person name="Drancourt M."/>
        </authorList>
    </citation>
    <scope>NUCLEOTIDE SEQUENCE [LARGE SCALE GENOMIC DNA]</scope>
    <source>
        <strain evidence="3">Achema</strain>
        <plasmid evidence="3">unnamed1</plasmid>
    </source>
</reference>
<evidence type="ECO:0000313" key="2">
    <source>
        <dbReference type="EMBL" id="AFI31663.1"/>
    </source>
</evidence>
<dbReference type="HOGENOM" id="CLU_2876898_0_0_12"/>
<geneLocation type="plasmid" evidence="3">
    <name>unnamed1</name>
</geneLocation>
<keyword evidence="1" id="KW-0812">Transmembrane</keyword>
<gene>
    <name evidence="2" type="ordered locus">Q7M_1401</name>
</gene>
<name>I0FDV7_BORCA</name>
<proteinExistence type="predicted"/>
<protein>
    <submittedName>
        <fullName evidence="2">Uncharacterized protein</fullName>
    </submittedName>
</protein>
<accession>I0FDV7</accession>
<dbReference type="KEGG" id="bcw:Q7M_1401"/>
<dbReference type="Proteomes" id="UP000005212">
    <property type="component" value="Plasmid unnamed1"/>
</dbReference>
<dbReference type="AlphaFoldDB" id="I0FDV7"/>
<keyword evidence="2" id="KW-0614">Plasmid</keyword>
<organism evidence="2 3">
    <name type="scientific">Borrelia crocidurae (strain Achema)</name>
    <dbReference type="NCBI Taxonomy" id="1155096"/>
    <lineage>
        <taxon>Bacteria</taxon>
        <taxon>Pseudomonadati</taxon>
        <taxon>Spirochaetota</taxon>
        <taxon>Spirochaetia</taxon>
        <taxon>Spirochaetales</taxon>
        <taxon>Borreliaceae</taxon>
        <taxon>Borrelia</taxon>
    </lineage>
</organism>
<keyword evidence="1" id="KW-1133">Transmembrane helix</keyword>
<dbReference type="EMBL" id="CP003427">
    <property type="protein sequence ID" value="AFI31663.1"/>
    <property type="molecule type" value="Genomic_DNA"/>
</dbReference>